<dbReference type="GO" id="GO:0005524">
    <property type="term" value="F:ATP binding"/>
    <property type="evidence" value="ECO:0007669"/>
    <property type="project" value="UniProtKB-KW"/>
</dbReference>
<evidence type="ECO:0000259" key="3">
    <source>
        <dbReference type="PROSITE" id="PS50011"/>
    </source>
</evidence>
<evidence type="ECO:0000313" key="4">
    <source>
        <dbReference type="EMBL" id="KAF9599658.1"/>
    </source>
</evidence>
<dbReference type="InterPro" id="IPR001245">
    <property type="entry name" value="Ser-Thr/Tyr_kinase_cat_dom"/>
</dbReference>
<dbReference type="GO" id="GO:0004674">
    <property type="term" value="F:protein serine/threonine kinase activity"/>
    <property type="evidence" value="ECO:0007669"/>
    <property type="project" value="TreeGrafter"/>
</dbReference>
<protein>
    <recommendedName>
        <fullName evidence="3">Protein kinase domain-containing protein</fullName>
    </recommendedName>
</protein>
<name>A0A835HKB4_9MAGN</name>
<dbReference type="PROSITE" id="PS50011">
    <property type="entry name" value="PROTEIN_KINASE_DOM"/>
    <property type="match status" value="1"/>
</dbReference>
<dbReference type="Gene3D" id="1.10.510.10">
    <property type="entry name" value="Transferase(Phosphotransferase) domain 1"/>
    <property type="match status" value="1"/>
</dbReference>
<dbReference type="InterPro" id="IPR000719">
    <property type="entry name" value="Prot_kinase_dom"/>
</dbReference>
<dbReference type="OrthoDB" id="75710at2759"/>
<evidence type="ECO:0000256" key="1">
    <source>
        <dbReference type="ARBA" id="ARBA00022741"/>
    </source>
</evidence>
<keyword evidence="5" id="KW-1185">Reference proteome</keyword>
<proteinExistence type="predicted"/>
<dbReference type="PANTHER" id="PTHR27005">
    <property type="entry name" value="WALL-ASSOCIATED RECEPTOR KINASE-LIKE 21"/>
    <property type="match status" value="1"/>
</dbReference>
<dbReference type="GO" id="GO:0007166">
    <property type="term" value="P:cell surface receptor signaling pathway"/>
    <property type="evidence" value="ECO:0007669"/>
    <property type="project" value="InterPro"/>
</dbReference>
<feature type="domain" description="Protein kinase" evidence="3">
    <location>
        <begin position="1"/>
        <end position="133"/>
    </location>
</feature>
<dbReference type="SUPFAM" id="SSF56112">
    <property type="entry name" value="Protein kinase-like (PK-like)"/>
    <property type="match status" value="1"/>
</dbReference>
<sequence length="144" mass="16386">MFQFHVFVFSFPTGTEFGVKGINGYIDPEYNATSRLSVKCDVYSFGVVLIELLYWKVIESQSFSELESVKDFMLSMECGGIHQIFDHSSIGEGDRAQTRAIATLALKCIRFEGVERPTMTEMAKELAKKNKRLLHVKKLQWCGC</sequence>
<dbReference type="InterPro" id="IPR045274">
    <property type="entry name" value="WAK-like"/>
</dbReference>
<reference evidence="4 5" key="1">
    <citation type="submission" date="2020-10" db="EMBL/GenBank/DDBJ databases">
        <title>The Coptis chinensis genome and diversification of protoberbering-type alkaloids.</title>
        <authorList>
            <person name="Wang B."/>
            <person name="Shu S."/>
            <person name="Song C."/>
            <person name="Liu Y."/>
        </authorList>
    </citation>
    <scope>NUCLEOTIDE SEQUENCE [LARGE SCALE GENOMIC DNA]</scope>
    <source>
        <strain evidence="4">HL-2020</strain>
        <tissue evidence="4">Leaf</tissue>
    </source>
</reference>
<gene>
    <name evidence="4" type="ORF">IFM89_001604</name>
</gene>
<evidence type="ECO:0000313" key="5">
    <source>
        <dbReference type="Proteomes" id="UP000631114"/>
    </source>
</evidence>
<dbReference type="Proteomes" id="UP000631114">
    <property type="component" value="Unassembled WGS sequence"/>
</dbReference>
<keyword evidence="2" id="KW-0067">ATP-binding</keyword>
<dbReference type="EMBL" id="JADFTS010000006">
    <property type="protein sequence ID" value="KAF9599658.1"/>
    <property type="molecule type" value="Genomic_DNA"/>
</dbReference>
<dbReference type="Pfam" id="PF07714">
    <property type="entry name" value="PK_Tyr_Ser-Thr"/>
    <property type="match status" value="1"/>
</dbReference>
<dbReference type="InterPro" id="IPR011009">
    <property type="entry name" value="Kinase-like_dom_sf"/>
</dbReference>
<keyword evidence="1" id="KW-0547">Nucleotide-binding</keyword>
<evidence type="ECO:0000256" key="2">
    <source>
        <dbReference type="ARBA" id="ARBA00022840"/>
    </source>
</evidence>
<dbReference type="AlphaFoldDB" id="A0A835HKB4"/>
<accession>A0A835HKB4</accession>
<dbReference type="PANTHER" id="PTHR27005:SF168">
    <property type="entry name" value="WALL-ASSOCIATED RECEPTOR KINASE 17"/>
    <property type="match status" value="1"/>
</dbReference>
<dbReference type="GO" id="GO:0005886">
    <property type="term" value="C:plasma membrane"/>
    <property type="evidence" value="ECO:0007669"/>
    <property type="project" value="TreeGrafter"/>
</dbReference>
<comment type="caution">
    <text evidence="4">The sequence shown here is derived from an EMBL/GenBank/DDBJ whole genome shotgun (WGS) entry which is preliminary data.</text>
</comment>
<organism evidence="4 5">
    <name type="scientific">Coptis chinensis</name>
    <dbReference type="NCBI Taxonomy" id="261450"/>
    <lineage>
        <taxon>Eukaryota</taxon>
        <taxon>Viridiplantae</taxon>
        <taxon>Streptophyta</taxon>
        <taxon>Embryophyta</taxon>
        <taxon>Tracheophyta</taxon>
        <taxon>Spermatophyta</taxon>
        <taxon>Magnoliopsida</taxon>
        <taxon>Ranunculales</taxon>
        <taxon>Ranunculaceae</taxon>
        <taxon>Coptidoideae</taxon>
        <taxon>Coptis</taxon>
    </lineage>
</organism>